<feature type="domain" description="Alpha-carbonic anhydrase" evidence="7">
    <location>
        <begin position="77"/>
        <end position="352"/>
    </location>
</feature>
<comment type="caution">
    <text evidence="8">The sequence shown here is derived from an EMBL/GenBank/DDBJ whole genome shotgun (WGS) entry which is preliminary data.</text>
</comment>
<gene>
    <name evidence="8" type="ORF">BC938DRAFT_480153</name>
</gene>
<dbReference type="PANTHER" id="PTHR18952:SF265">
    <property type="entry name" value="CARBONIC ANHYDRASE"/>
    <property type="match status" value="1"/>
</dbReference>
<evidence type="ECO:0000256" key="3">
    <source>
        <dbReference type="ARBA" id="ARBA00022723"/>
    </source>
</evidence>
<evidence type="ECO:0000256" key="2">
    <source>
        <dbReference type="ARBA" id="ARBA00012925"/>
    </source>
</evidence>
<dbReference type="PROSITE" id="PS51144">
    <property type="entry name" value="ALPHA_CA_2"/>
    <property type="match status" value="1"/>
</dbReference>
<organism evidence="8 9">
    <name type="scientific">Jimgerdemannia flammicorona</name>
    <dbReference type="NCBI Taxonomy" id="994334"/>
    <lineage>
        <taxon>Eukaryota</taxon>
        <taxon>Fungi</taxon>
        <taxon>Fungi incertae sedis</taxon>
        <taxon>Mucoromycota</taxon>
        <taxon>Mucoromycotina</taxon>
        <taxon>Endogonomycetes</taxon>
        <taxon>Endogonales</taxon>
        <taxon>Endogonaceae</taxon>
        <taxon>Jimgerdemannia</taxon>
    </lineage>
</organism>
<dbReference type="EMBL" id="RBNJ01004599">
    <property type="protein sequence ID" value="RUS29855.1"/>
    <property type="molecule type" value="Genomic_DNA"/>
</dbReference>
<dbReference type="GO" id="GO:0004089">
    <property type="term" value="F:carbonate dehydratase activity"/>
    <property type="evidence" value="ECO:0007669"/>
    <property type="project" value="UniProtKB-EC"/>
</dbReference>
<dbReference type="Gene3D" id="3.10.200.10">
    <property type="entry name" value="Alpha carbonic anhydrase"/>
    <property type="match status" value="1"/>
</dbReference>
<evidence type="ECO:0000259" key="7">
    <source>
        <dbReference type="PROSITE" id="PS51144"/>
    </source>
</evidence>
<dbReference type="SMART" id="SM01057">
    <property type="entry name" value="Carb_anhydrase"/>
    <property type="match status" value="1"/>
</dbReference>
<name>A0A433QJA5_9FUNG</name>
<dbReference type="GO" id="GO:0008270">
    <property type="term" value="F:zinc ion binding"/>
    <property type="evidence" value="ECO:0007669"/>
    <property type="project" value="InterPro"/>
</dbReference>
<dbReference type="AlphaFoldDB" id="A0A433QJA5"/>
<dbReference type="InterPro" id="IPR041891">
    <property type="entry name" value="Alpha_CA_prokaryot-like"/>
</dbReference>
<dbReference type="InterPro" id="IPR023561">
    <property type="entry name" value="Carbonic_anhydrase_a-class"/>
</dbReference>
<dbReference type="EC" id="4.2.1.1" evidence="2"/>
<comment type="similarity">
    <text evidence="1">Belongs to the alpha-carbonic anhydrase family.</text>
</comment>
<dbReference type="CDD" id="cd03124">
    <property type="entry name" value="alpha_CA_prokaryotic_like"/>
    <property type="match status" value="1"/>
</dbReference>
<evidence type="ECO:0000313" key="9">
    <source>
        <dbReference type="Proteomes" id="UP000274822"/>
    </source>
</evidence>
<dbReference type="PANTHER" id="PTHR18952">
    <property type="entry name" value="CARBONIC ANHYDRASE"/>
    <property type="match status" value="1"/>
</dbReference>
<evidence type="ECO:0000256" key="4">
    <source>
        <dbReference type="ARBA" id="ARBA00022833"/>
    </source>
</evidence>
<keyword evidence="4" id="KW-0862">Zinc</keyword>
<keyword evidence="3" id="KW-0479">Metal-binding</keyword>
<dbReference type="SUPFAM" id="SSF51069">
    <property type="entry name" value="Carbonic anhydrase"/>
    <property type="match status" value="1"/>
</dbReference>
<dbReference type="Pfam" id="PF00194">
    <property type="entry name" value="Carb_anhydrase"/>
    <property type="match status" value="2"/>
</dbReference>
<dbReference type="InterPro" id="IPR036398">
    <property type="entry name" value="CA_dom_sf"/>
</dbReference>
<comment type="catalytic activity">
    <reaction evidence="6">
        <text>hydrogencarbonate + H(+) = CO2 + H2O</text>
        <dbReference type="Rhea" id="RHEA:10748"/>
        <dbReference type="ChEBI" id="CHEBI:15377"/>
        <dbReference type="ChEBI" id="CHEBI:15378"/>
        <dbReference type="ChEBI" id="CHEBI:16526"/>
        <dbReference type="ChEBI" id="CHEBI:17544"/>
        <dbReference type="EC" id="4.2.1.1"/>
    </reaction>
</comment>
<dbReference type="Proteomes" id="UP000274822">
    <property type="component" value="Unassembled WGS sequence"/>
</dbReference>
<protein>
    <recommendedName>
        <fullName evidence="2">carbonic anhydrase</fullName>
        <ecNumber evidence="2">4.2.1.1</ecNumber>
    </recommendedName>
</protein>
<sequence>MSSRGRVEFAIKDSSFSTFIKHQTTLKAFFPIMFTTKLASVLFVASTFLLVSQATPLGQNYRRDEPAPVTPTADHQIQFGYEGDIGPPYWGSLDPINWGLCNKGTKQSPINLYDALLVPNSPLSFSLGESSSGLSLTNDGHTLKVVFNVEESSKYTLSAYGSKYTLQNFHVHTPSGRLSFKVFRNLKIGICNFEIKKNTYFGTIDFVEHRYNGEYHDLELHFVWMDAANNTAVTGVLYDKGDAPSSFLQTAFVNPSPPPTTKDSPPAPLDLSDSLLVHKFLEATVHDFTNYYAYDGSLTVPPCSEGVKWHVYRDVQILSIEQHKAITAITKWNARETQAYNKTAFGIACHTH</sequence>
<keyword evidence="9" id="KW-1185">Reference proteome</keyword>
<evidence type="ECO:0000256" key="5">
    <source>
        <dbReference type="ARBA" id="ARBA00023239"/>
    </source>
</evidence>
<reference evidence="8 9" key="1">
    <citation type="journal article" date="2018" name="New Phytol.">
        <title>Phylogenomics of Endogonaceae and evolution of mycorrhizas within Mucoromycota.</title>
        <authorList>
            <person name="Chang Y."/>
            <person name="Desiro A."/>
            <person name="Na H."/>
            <person name="Sandor L."/>
            <person name="Lipzen A."/>
            <person name="Clum A."/>
            <person name="Barry K."/>
            <person name="Grigoriev I.V."/>
            <person name="Martin F.M."/>
            <person name="Stajich J.E."/>
            <person name="Smith M.E."/>
            <person name="Bonito G."/>
            <person name="Spatafora J.W."/>
        </authorList>
    </citation>
    <scope>NUCLEOTIDE SEQUENCE [LARGE SCALE GENOMIC DNA]</scope>
    <source>
        <strain evidence="8 9">AD002</strain>
    </source>
</reference>
<evidence type="ECO:0000256" key="1">
    <source>
        <dbReference type="ARBA" id="ARBA00010718"/>
    </source>
</evidence>
<accession>A0A433QJA5</accession>
<dbReference type="InterPro" id="IPR001148">
    <property type="entry name" value="CA_dom"/>
</dbReference>
<evidence type="ECO:0000256" key="6">
    <source>
        <dbReference type="ARBA" id="ARBA00048348"/>
    </source>
</evidence>
<keyword evidence="5" id="KW-0456">Lyase</keyword>
<proteinExistence type="inferred from homology"/>
<evidence type="ECO:0000313" key="8">
    <source>
        <dbReference type="EMBL" id="RUS29855.1"/>
    </source>
</evidence>